<protein>
    <submittedName>
        <fullName evidence="13">Acid-sensing ion channel 1 isoform X2</fullName>
    </submittedName>
</protein>
<evidence type="ECO:0000256" key="7">
    <source>
        <dbReference type="ARBA" id="ARBA00023065"/>
    </source>
</evidence>
<evidence type="ECO:0000256" key="1">
    <source>
        <dbReference type="ARBA" id="ARBA00004141"/>
    </source>
</evidence>
<name>A0A3M7PY51_BRAPC</name>
<evidence type="ECO:0000256" key="6">
    <source>
        <dbReference type="ARBA" id="ARBA00023053"/>
    </source>
</evidence>
<dbReference type="Proteomes" id="UP000276133">
    <property type="component" value="Unassembled WGS sequence"/>
</dbReference>
<feature type="transmembrane region" description="Helical" evidence="12">
    <location>
        <begin position="47"/>
        <end position="68"/>
    </location>
</feature>
<keyword evidence="3 11" id="KW-0894">Sodium channel</keyword>
<dbReference type="STRING" id="10195.A0A3M7PY51"/>
<evidence type="ECO:0000256" key="2">
    <source>
        <dbReference type="ARBA" id="ARBA00022448"/>
    </source>
</evidence>
<dbReference type="InterPro" id="IPR001873">
    <property type="entry name" value="ENaC"/>
</dbReference>
<feature type="transmembrane region" description="Helical" evidence="12">
    <location>
        <begin position="460"/>
        <end position="484"/>
    </location>
</feature>
<evidence type="ECO:0000256" key="12">
    <source>
        <dbReference type="SAM" id="Phobius"/>
    </source>
</evidence>
<comment type="subcellular location">
    <subcellularLocation>
        <location evidence="1">Membrane</location>
        <topology evidence="1">Multi-pass membrane protein</topology>
    </subcellularLocation>
</comment>
<evidence type="ECO:0000313" key="14">
    <source>
        <dbReference type="Proteomes" id="UP000276133"/>
    </source>
</evidence>
<organism evidence="13 14">
    <name type="scientific">Brachionus plicatilis</name>
    <name type="common">Marine rotifer</name>
    <name type="synonym">Brachionus muelleri</name>
    <dbReference type="NCBI Taxonomy" id="10195"/>
    <lineage>
        <taxon>Eukaryota</taxon>
        <taxon>Metazoa</taxon>
        <taxon>Spiralia</taxon>
        <taxon>Gnathifera</taxon>
        <taxon>Rotifera</taxon>
        <taxon>Eurotatoria</taxon>
        <taxon>Monogononta</taxon>
        <taxon>Pseudotrocha</taxon>
        <taxon>Ploima</taxon>
        <taxon>Brachionidae</taxon>
        <taxon>Brachionus</taxon>
    </lineage>
</organism>
<dbReference type="OrthoDB" id="6433010at2759"/>
<evidence type="ECO:0000256" key="4">
    <source>
        <dbReference type="ARBA" id="ARBA00022692"/>
    </source>
</evidence>
<reference evidence="13 14" key="1">
    <citation type="journal article" date="2018" name="Sci. Rep.">
        <title>Genomic signatures of local adaptation to the degree of environmental predictability in rotifers.</title>
        <authorList>
            <person name="Franch-Gras L."/>
            <person name="Hahn C."/>
            <person name="Garcia-Roger E.M."/>
            <person name="Carmona M.J."/>
            <person name="Serra M."/>
            <person name="Gomez A."/>
        </authorList>
    </citation>
    <scope>NUCLEOTIDE SEQUENCE [LARGE SCALE GENOMIC DNA]</scope>
    <source>
        <strain evidence="13">HYR1</strain>
    </source>
</reference>
<dbReference type="PANTHER" id="PTHR11690:SF248">
    <property type="entry name" value="PICKPOCKET 17, ISOFORM A"/>
    <property type="match status" value="1"/>
</dbReference>
<evidence type="ECO:0000256" key="11">
    <source>
        <dbReference type="RuleBase" id="RU000679"/>
    </source>
</evidence>
<keyword evidence="2 11" id="KW-0813">Transport</keyword>
<dbReference type="AlphaFoldDB" id="A0A3M7PY51"/>
<gene>
    <name evidence="13" type="ORF">BpHYR1_043117</name>
</gene>
<keyword evidence="4 11" id="KW-0812">Transmembrane</keyword>
<dbReference type="PRINTS" id="PR01078">
    <property type="entry name" value="AMINACHANNEL"/>
</dbReference>
<dbReference type="Pfam" id="PF00858">
    <property type="entry name" value="ASC"/>
    <property type="match status" value="1"/>
</dbReference>
<evidence type="ECO:0000256" key="3">
    <source>
        <dbReference type="ARBA" id="ARBA00022461"/>
    </source>
</evidence>
<evidence type="ECO:0000313" key="13">
    <source>
        <dbReference type="EMBL" id="RNA03799.1"/>
    </source>
</evidence>
<evidence type="ECO:0000256" key="5">
    <source>
        <dbReference type="ARBA" id="ARBA00022989"/>
    </source>
</evidence>
<comment type="similarity">
    <text evidence="11">Belongs to the amiloride-sensitive sodium channel (TC 1.A.6) family.</text>
</comment>
<evidence type="ECO:0000256" key="10">
    <source>
        <dbReference type="ARBA" id="ARBA00023303"/>
    </source>
</evidence>
<comment type="caution">
    <text evidence="13">The sequence shown here is derived from an EMBL/GenBank/DDBJ whole genome shotgun (WGS) entry which is preliminary data.</text>
</comment>
<keyword evidence="9 11" id="KW-0739">Sodium transport</keyword>
<dbReference type="GO" id="GO:0005886">
    <property type="term" value="C:plasma membrane"/>
    <property type="evidence" value="ECO:0007669"/>
    <property type="project" value="TreeGrafter"/>
</dbReference>
<sequence length="494" mass="56910">MSEIYSDERKDKNKSSIFADFLKKKCANSTAHALSHAFSDEMIGIRIFWGFLFLAGISITICVIYLTISSYYKYDFSIKLSIQEKYFDDFPAVSFCNLNAFDKSDPLIIEYFNAILSRNNFSEKIKPTKESPAIYQVQQQIKLLYANLLDDLVKFRTSLNMEYSFEDLVISCYYNGQICGSQDFESFYNYDYSKCFTFNKKQNETTKVKKTSRTGPGSGLMLELFIGLAGIEDTFIEKRGIYLAVHNNSVNPVVNHEGMKLSVGNLAEIGIKRTFYQKLPEPYNKCRKDTSSYSDDDSEYYKRTVRSGVYSKKKCFEFCLQVEFIYPECNCNDPQITSLEWNQTFCKSNLELHCVDRVRNMFDSGDLSKLCSDNCPTSCDTLEYATEVSYSDYPSEYYYSIIKDQPNVIEKFENISNITFDKFKKSTLMVNVFYQDITSTFVQESPLINVEDLFSSIGGFLGLFLGCSVLTLFEPVVFLILVVAKLIENKKFKK</sequence>
<dbReference type="GO" id="GO:0015280">
    <property type="term" value="F:ligand-gated sodium channel activity"/>
    <property type="evidence" value="ECO:0007669"/>
    <property type="project" value="TreeGrafter"/>
</dbReference>
<dbReference type="EMBL" id="REGN01008342">
    <property type="protein sequence ID" value="RNA03799.1"/>
    <property type="molecule type" value="Genomic_DNA"/>
</dbReference>
<evidence type="ECO:0000256" key="9">
    <source>
        <dbReference type="ARBA" id="ARBA00023201"/>
    </source>
</evidence>
<proteinExistence type="inferred from homology"/>
<keyword evidence="5 12" id="KW-1133">Transmembrane helix</keyword>
<keyword evidence="10 11" id="KW-0407">Ion channel</keyword>
<evidence type="ECO:0000256" key="8">
    <source>
        <dbReference type="ARBA" id="ARBA00023136"/>
    </source>
</evidence>
<dbReference type="Gene3D" id="2.60.470.10">
    <property type="entry name" value="Acid-sensing ion channels like domains"/>
    <property type="match status" value="1"/>
</dbReference>
<dbReference type="PANTHER" id="PTHR11690">
    <property type="entry name" value="AMILORIDE-SENSITIVE SODIUM CHANNEL-RELATED"/>
    <property type="match status" value="1"/>
</dbReference>
<keyword evidence="8 12" id="KW-0472">Membrane</keyword>
<dbReference type="Gene3D" id="1.10.287.770">
    <property type="entry name" value="YojJ-like"/>
    <property type="match status" value="1"/>
</dbReference>
<keyword evidence="6" id="KW-0915">Sodium</keyword>
<accession>A0A3M7PY51</accession>
<keyword evidence="14" id="KW-1185">Reference proteome</keyword>
<keyword evidence="7 11" id="KW-0406">Ion transport</keyword>